<protein>
    <recommendedName>
        <fullName evidence="3">Tubulin-specific chaperone A</fullName>
    </recommendedName>
</protein>
<sequence length="86" mass="8914">MDAVRALTIKTATVRRLARELDSYVAELAANEASLDAARTAAATAADGAEAAAVARQHARVVAETRAMVPHTAARLAVAVDELEGM</sequence>
<dbReference type="PANTHER" id="PTHR21500:SF0">
    <property type="entry name" value="TUBULIN-SPECIFIC CHAPERONE A"/>
    <property type="match status" value="1"/>
</dbReference>
<dbReference type="Pfam" id="PF02970">
    <property type="entry name" value="TBCA"/>
    <property type="match status" value="1"/>
</dbReference>
<accession>A0A1X6P662</accession>
<keyword evidence="3" id="KW-0493">Microtubule</keyword>
<keyword evidence="5" id="KW-1185">Reference proteome</keyword>
<keyword evidence="3" id="KW-0206">Cytoskeleton</keyword>
<keyword evidence="3" id="KW-0963">Cytoplasm</keyword>
<evidence type="ECO:0000313" key="5">
    <source>
        <dbReference type="Proteomes" id="UP000218209"/>
    </source>
</evidence>
<dbReference type="PANTHER" id="PTHR21500">
    <property type="entry name" value="TUBULIN-SPECIFIC CHAPERONE A"/>
    <property type="match status" value="1"/>
</dbReference>
<organism evidence="4 5">
    <name type="scientific">Porphyra umbilicalis</name>
    <name type="common">Purple laver</name>
    <name type="synonym">Red alga</name>
    <dbReference type="NCBI Taxonomy" id="2786"/>
    <lineage>
        <taxon>Eukaryota</taxon>
        <taxon>Rhodophyta</taxon>
        <taxon>Bangiophyceae</taxon>
        <taxon>Bangiales</taxon>
        <taxon>Bangiaceae</taxon>
        <taxon>Porphyra</taxon>
    </lineage>
</organism>
<evidence type="ECO:0000256" key="3">
    <source>
        <dbReference type="RuleBase" id="RU364030"/>
    </source>
</evidence>
<comment type="subcellular location">
    <subcellularLocation>
        <location evidence="3">Cytoplasm</location>
        <location evidence="3">Cytoskeleton</location>
    </subcellularLocation>
</comment>
<dbReference type="AlphaFoldDB" id="A0A1X6P662"/>
<dbReference type="Proteomes" id="UP000218209">
    <property type="component" value="Unassembled WGS sequence"/>
</dbReference>
<comment type="similarity">
    <text evidence="1 3">Belongs to the TBCA family.</text>
</comment>
<name>A0A1X6P662_PORUM</name>
<dbReference type="InterPro" id="IPR004226">
    <property type="entry name" value="TBCA"/>
</dbReference>
<gene>
    <name evidence="4" type="ORF">BU14_0196s0005</name>
</gene>
<comment type="subunit">
    <text evidence="3">Supercomplex made of cofactors A to E. Cofactors A and D function by capturing and stabilizing tubulin in a quasi-native conformation. Cofactor E binds to the cofactor D-tubulin complex; interaction with cofactor C then causes the release of tubulin polypeptides that are committed to the native state.</text>
</comment>
<dbReference type="SUPFAM" id="SSF46988">
    <property type="entry name" value="Tubulin chaperone cofactor A"/>
    <property type="match status" value="1"/>
</dbReference>
<evidence type="ECO:0000313" key="4">
    <source>
        <dbReference type="EMBL" id="OSX76338.1"/>
    </source>
</evidence>
<keyword evidence="2 3" id="KW-0143">Chaperone</keyword>
<feature type="non-terminal residue" evidence="4">
    <location>
        <position position="86"/>
    </location>
</feature>
<dbReference type="Gene3D" id="1.20.58.90">
    <property type="match status" value="1"/>
</dbReference>
<evidence type="ECO:0000256" key="1">
    <source>
        <dbReference type="ARBA" id="ARBA00006806"/>
    </source>
</evidence>
<dbReference type="GO" id="GO:0005829">
    <property type="term" value="C:cytosol"/>
    <property type="evidence" value="ECO:0007669"/>
    <property type="project" value="TreeGrafter"/>
</dbReference>
<dbReference type="GO" id="GO:0005874">
    <property type="term" value="C:microtubule"/>
    <property type="evidence" value="ECO:0007669"/>
    <property type="project" value="UniProtKB-KW"/>
</dbReference>
<dbReference type="GO" id="GO:0048487">
    <property type="term" value="F:beta-tubulin binding"/>
    <property type="evidence" value="ECO:0007669"/>
    <property type="project" value="InterPro"/>
</dbReference>
<proteinExistence type="inferred from homology"/>
<dbReference type="EMBL" id="KV918870">
    <property type="protein sequence ID" value="OSX76338.1"/>
    <property type="molecule type" value="Genomic_DNA"/>
</dbReference>
<dbReference type="InterPro" id="IPR036126">
    <property type="entry name" value="TBCA_sf"/>
</dbReference>
<dbReference type="GO" id="GO:0007021">
    <property type="term" value="P:tubulin complex assembly"/>
    <property type="evidence" value="ECO:0007669"/>
    <property type="project" value="UniProtKB-UniRule"/>
</dbReference>
<dbReference type="GO" id="GO:0007023">
    <property type="term" value="P:post-chaperonin tubulin folding pathway"/>
    <property type="evidence" value="ECO:0007669"/>
    <property type="project" value="UniProtKB-UniRule"/>
</dbReference>
<reference evidence="4 5" key="1">
    <citation type="submission" date="2017-03" db="EMBL/GenBank/DDBJ databases">
        <title>WGS assembly of Porphyra umbilicalis.</title>
        <authorList>
            <person name="Brawley S.H."/>
            <person name="Blouin N.A."/>
            <person name="Ficko-Blean E."/>
            <person name="Wheeler G.L."/>
            <person name="Lohr M."/>
            <person name="Goodson H.V."/>
            <person name="Jenkins J.W."/>
            <person name="Blaby-Haas C.E."/>
            <person name="Helliwell K.E."/>
            <person name="Chan C."/>
            <person name="Marriage T."/>
            <person name="Bhattacharya D."/>
            <person name="Klein A.S."/>
            <person name="Badis Y."/>
            <person name="Brodie J."/>
            <person name="Cao Y."/>
            <person name="Collen J."/>
            <person name="Dittami S.M."/>
            <person name="Gachon C.M."/>
            <person name="Green B.R."/>
            <person name="Karpowicz S."/>
            <person name="Kim J.W."/>
            <person name="Kudahl U."/>
            <person name="Lin S."/>
            <person name="Michel G."/>
            <person name="Mittag M."/>
            <person name="Olson B.J."/>
            <person name="Pangilinan J."/>
            <person name="Peng Y."/>
            <person name="Qiu H."/>
            <person name="Shu S."/>
            <person name="Singer J.T."/>
            <person name="Smith A.G."/>
            <person name="Sprecher B.N."/>
            <person name="Wagner V."/>
            <person name="Wang W."/>
            <person name="Wang Z.-Y."/>
            <person name="Yan J."/>
            <person name="Yarish C."/>
            <person name="Zoeuner-Riek S."/>
            <person name="Zhuang Y."/>
            <person name="Zou Y."/>
            <person name="Lindquist E.A."/>
            <person name="Grimwood J."/>
            <person name="Barry K."/>
            <person name="Rokhsar D.S."/>
            <person name="Schmutz J."/>
            <person name="Stiller J.W."/>
            <person name="Grossman A.R."/>
            <person name="Prochnik S.E."/>
        </authorList>
    </citation>
    <scope>NUCLEOTIDE SEQUENCE [LARGE SCALE GENOMIC DNA]</scope>
    <source>
        <strain evidence="4">4086291</strain>
    </source>
</reference>
<evidence type="ECO:0000256" key="2">
    <source>
        <dbReference type="ARBA" id="ARBA00023186"/>
    </source>
</evidence>